<gene>
    <name evidence="1" type="ORF">P7K49_000666</name>
</gene>
<keyword evidence="2" id="KW-1185">Reference proteome</keyword>
<name>A0ABQ9WCW7_SAGOE</name>
<accession>A0ABQ9WCW7</accession>
<evidence type="ECO:0000313" key="2">
    <source>
        <dbReference type="Proteomes" id="UP001266305"/>
    </source>
</evidence>
<protein>
    <submittedName>
        <fullName evidence="1">Uncharacterized protein</fullName>
    </submittedName>
</protein>
<sequence length="111" mass="12538">MAVLAGRVPVAFRTEWCCPRRHPDARGERTSYLSQPPPMGLHFRRLGVTKGYPGTRCQSAWPVWARLPLSPPAWDDRARPAEGGLRRRGRRRAGAAWLARACRVALVPYYS</sequence>
<dbReference type="Proteomes" id="UP001266305">
    <property type="component" value="Unassembled WGS sequence"/>
</dbReference>
<proteinExistence type="predicted"/>
<organism evidence="1 2">
    <name type="scientific">Saguinus oedipus</name>
    <name type="common">Cotton-top tamarin</name>
    <name type="synonym">Oedipomidas oedipus</name>
    <dbReference type="NCBI Taxonomy" id="9490"/>
    <lineage>
        <taxon>Eukaryota</taxon>
        <taxon>Metazoa</taxon>
        <taxon>Chordata</taxon>
        <taxon>Craniata</taxon>
        <taxon>Vertebrata</taxon>
        <taxon>Euteleostomi</taxon>
        <taxon>Mammalia</taxon>
        <taxon>Eutheria</taxon>
        <taxon>Euarchontoglires</taxon>
        <taxon>Primates</taxon>
        <taxon>Haplorrhini</taxon>
        <taxon>Platyrrhini</taxon>
        <taxon>Cebidae</taxon>
        <taxon>Callitrichinae</taxon>
        <taxon>Saguinus</taxon>
    </lineage>
</organism>
<comment type="caution">
    <text evidence="1">The sequence shown here is derived from an EMBL/GenBank/DDBJ whole genome shotgun (WGS) entry which is preliminary data.</text>
</comment>
<dbReference type="EMBL" id="JASSZA010000001">
    <property type="protein sequence ID" value="KAK2119280.1"/>
    <property type="molecule type" value="Genomic_DNA"/>
</dbReference>
<reference evidence="1 2" key="1">
    <citation type="submission" date="2023-05" db="EMBL/GenBank/DDBJ databases">
        <title>B98-5 Cell Line De Novo Hybrid Assembly: An Optical Mapping Approach.</title>
        <authorList>
            <person name="Kananen K."/>
            <person name="Auerbach J.A."/>
            <person name="Kautto E."/>
            <person name="Blachly J.S."/>
        </authorList>
    </citation>
    <scope>NUCLEOTIDE SEQUENCE [LARGE SCALE GENOMIC DNA]</scope>
    <source>
        <strain evidence="1">B95-8</strain>
        <tissue evidence="1">Cell line</tissue>
    </source>
</reference>
<evidence type="ECO:0000313" key="1">
    <source>
        <dbReference type="EMBL" id="KAK2119280.1"/>
    </source>
</evidence>